<dbReference type="Proteomes" id="UP000318833">
    <property type="component" value="Unassembled WGS sequence"/>
</dbReference>
<proteinExistence type="predicted"/>
<dbReference type="EMBL" id="VLNR01000025">
    <property type="protein sequence ID" value="TSE08187.1"/>
    <property type="molecule type" value="Genomic_DNA"/>
</dbReference>
<evidence type="ECO:0000256" key="1">
    <source>
        <dbReference type="SAM" id="SignalP"/>
    </source>
</evidence>
<dbReference type="RefSeq" id="WP_109435576.1">
    <property type="nucleotide sequence ID" value="NZ_CANLFO010000016.1"/>
</dbReference>
<evidence type="ECO:0008006" key="4">
    <source>
        <dbReference type="Google" id="ProtNLM"/>
    </source>
</evidence>
<evidence type="ECO:0000313" key="2">
    <source>
        <dbReference type="EMBL" id="TSE08187.1"/>
    </source>
</evidence>
<dbReference type="AlphaFoldDB" id="A0A554VJT7"/>
<sequence length="233" mass="27005">MGKTLLLFLTISSLSFAQLPKSLVTDIQEDYTYSDYTGSVYMNPSYKESSVIHEKSTTYHAKLRYNIQTDAIEYKSQSTLYELVKNQTTHVRIEENYFYYCNFKNQRGLSRPGYYVLVELTDLYSIYKKYSLSITDVENQGISGSAVKPGKIRQVITYYIEEAGVIMELPLNKKEMLATFSDKENELKEYLKKEKIRLKKEEDLIRFVARYNALKSSDSSPSHSLLSNTDRAN</sequence>
<reference evidence="2 3" key="1">
    <citation type="submission" date="2019-07" db="EMBL/GenBank/DDBJ databases">
        <title>The draft genome sequence of Aquimarina algiphila M91.</title>
        <authorList>
            <person name="Meng X."/>
        </authorList>
    </citation>
    <scope>NUCLEOTIDE SEQUENCE [LARGE SCALE GENOMIC DNA]</scope>
    <source>
        <strain evidence="2 3">M91</strain>
    </source>
</reference>
<feature type="chain" id="PRO_5021999420" description="DUF4468 domain-containing protein" evidence="1">
    <location>
        <begin position="18"/>
        <end position="233"/>
    </location>
</feature>
<protein>
    <recommendedName>
        <fullName evidence="4">DUF4468 domain-containing protein</fullName>
    </recommendedName>
</protein>
<evidence type="ECO:0000313" key="3">
    <source>
        <dbReference type="Proteomes" id="UP000318833"/>
    </source>
</evidence>
<keyword evidence="1" id="KW-0732">Signal</keyword>
<accession>A0A554VJT7</accession>
<name>A0A554VJT7_9FLAO</name>
<keyword evidence="3" id="KW-1185">Reference proteome</keyword>
<gene>
    <name evidence="2" type="ORF">FOF46_13360</name>
</gene>
<dbReference type="OrthoDB" id="1158982at2"/>
<comment type="caution">
    <text evidence="2">The sequence shown here is derived from an EMBL/GenBank/DDBJ whole genome shotgun (WGS) entry which is preliminary data.</text>
</comment>
<feature type="signal peptide" evidence="1">
    <location>
        <begin position="1"/>
        <end position="17"/>
    </location>
</feature>
<organism evidence="2 3">
    <name type="scientific">Aquimarina algiphila</name>
    <dbReference type="NCBI Taxonomy" id="2047982"/>
    <lineage>
        <taxon>Bacteria</taxon>
        <taxon>Pseudomonadati</taxon>
        <taxon>Bacteroidota</taxon>
        <taxon>Flavobacteriia</taxon>
        <taxon>Flavobacteriales</taxon>
        <taxon>Flavobacteriaceae</taxon>
        <taxon>Aquimarina</taxon>
    </lineage>
</organism>